<evidence type="ECO:0000313" key="2">
    <source>
        <dbReference type="EMBL" id="KAA0186288.1"/>
    </source>
</evidence>
<evidence type="ECO:0000313" key="3">
    <source>
        <dbReference type="Proteomes" id="UP000728185"/>
    </source>
</evidence>
<feature type="compositionally biased region" description="Basic and acidic residues" evidence="1">
    <location>
        <begin position="65"/>
        <end position="74"/>
    </location>
</feature>
<accession>A0A8E0VDG6</accession>
<dbReference type="EMBL" id="LUCM01009850">
    <property type="protein sequence ID" value="KAA0186288.1"/>
    <property type="molecule type" value="Genomic_DNA"/>
</dbReference>
<sequence length="131" mass="15261">MDIPRLKFQPAANRLMEPFFLCSHELLTSLRNNNSPVRLSKTNKRVSSHSLTRLRSRCHSMEHELEQMDGEQHKPVTATTDDPNLDSRIEASSSNQTLRKRLEELQRLQTERELALRKARHMVDTLICKVD</sequence>
<keyword evidence="3" id="KW-1185">Reference proteome</keyword>
<comment type="caution">
    <text evidence="2">The sequence shown here is derived from an EMBL/GenBank/DDBJ whole genome shotgun (WGS) entry which is preliminary data.</text>
</comment>
<gene>
    <name evidence="2" type="ORF">FBUS_03904</name>
</gene>
<organism evidence="2 3">
    <name type="scientific">Fasciolopsis buskii</name>
    <dbReference type="NCBI Taxonomy" id="27845"/>
    <lineage>
        <taxon>Eukaryota</taxon>
        <taxon>Metazoa</taxon>
        <taxon>Spiralia</taxon>
        <taxon>Lophotrochozoa</taxon>
        <taxon>Platyhelminthes</taxon>
        <taxon>Trematoda</taxon>
        <taxon>Digenea</taxon>
        <taxon>Plagiorchiida</taxon>
        <taxon>Echinostomata</taxon>
        <taxon>Echinostomatoidea</taxon>
        <taxon>Fasciolidae</taxon>
        <taxon>Fasciolopsis</taxon>
    </lineage>
</organism>
<feature type="region of interest" description="Disordered" evidence="1">
    <location>
        <begin position="65"/>
        <end position="98"/>
    </location>
</feature>
<dbReference type="AlphaFoldDB" id="A0A8E0VDG6"/>
<protein>
    <submittedName>
        <fullName evidence="2">Uncharacterized protein</fullName>
    </submittedName>
</protein>
<dbReference type="Proteomes" id="UP000728185">
    <property type="component" value="Unassembled WGS sequence"/>
</dbReference>
<evidence type="ECO:0000256" key="1">
    <source>
        <dbReference type="SAM" id="MobiDB-lite"/>
    </source>
</evidence>
<proteinExistence type="predicted"/>
<name>A0A8E0VDG6_9TREM</name>
<reference evidence="2" key="1">
    <citation type="submission" date="2019-05" db="EMBL/GenBank/DDBJ databases">
        <title>Annotation for the trematode Fasciolopsis buski.</title>
        <authorList>
            <person name="Choi Y.-J."/>
        </authorList>
    </citation>
    <scope>NUCLEOTIDE SEQUENCE</scope>
    <source>
        <strain evidence="2">HT</strain>
        <tissue evidence="2">Whole worm</tissue>
    </source>
</reference>